<reference evidence="1" key="2">
    <citation type="journal article" date="2015" name="Data Brief">
        <title>Shoot transcriptome of the giant reed, Arundo donax.</title>
        <authorList>
            <person name="Barrero R.A."/>
            <person name="Guerrero F.D."/>
            <person name="Moolhuijzen P."/>
            <person name="Goolsby J.A."/>
            <person name="Tidwell J."/>
            <person name="Bellgard S.E."/>
            <person name="Bellgard M.I."/>
        </authorList>
    </citation>
    <scope>NUCLEOTIDE SEQUENCE</scope>
    <source>
        <tissue evidence="1">Shoot tissue taken approximately 20 cm above the soil surface</tissue>
    </source>
</reference>
<name>A0A0A9G0I1_ARUDO</name>
<sequence>MCQNACKKKQAHQREGRDVSFNSIKTQLIDLDSELLVGSFRPDN</sequence>
<organism evidence="1">
    <name type="scientific">Arundo donax</name>
    <name type="common">Giant reed</name>
    <name type="synonym">Donax arundinaceus</name>
    <dbReference type="NCBI Taxonomy" id="35708"/>
    <lineage>
        <taxon>Eukaryota</taxon>
        <taxon>Viridiplantae</taxon>
        <taxon>Streptophyta</taxon>
        <taxon>Embryophyta</taxon>
        <taxon>Tracheophyta</taxon>
        <taxon>Spermatophyta</taxon>
        <taxon>Magnoliopsida</taxon>
        <taxon>Liliopsida</taxon>
        <taxon>Poales</taxon>
        <taxon>Poaceae</taxon>
        <taxon>PACMAD clade</taxon>
        <taxon>Arundinoideae</taxon>
        <taxon>Arundineae</taxon>
        <taxon>Arundo</taxon>
    </lineage>
</organism>
<dbReference type="AlphaFoldDB" id="A0A0A9G0I1"/>
<protein>
    <submittedName>
        <fullName evidence="1">Uncharacterized protein</fullName>
    </submittedName>
</protein>
<reference evidence="1" key="1">
    <citation type="submission" date="2014-09" db="EMBL/GenBank/DDBJ databases">
        <authorList>
            <person name="Magalhaes I.L.F."/>
            <person name="Oliveira U."/>
            <person name="Santos F.R."/>
            <person name="Vidigal T.H.D.A."/>
            <person name="Brescovit A.D."/>
            <person name="Santos A.J."/>
        </authorList>
    </citation>
    <scope>NUCLEOTIDE SEQUENCE</scope>
    <source>
        <tissue evidence="1">Shoot tissue taken approximately 20 cm above the soil surface</tissue>
    </source>
</reference>
<accession>A0A0A9G0I1</accession>
<dbReference type="EMBL" id="GBRH01181840">
    <property type="protein sequence ID" value="JAE16056.1"/>
    <property type="molecule type" value="Transcribed_RNA"/>
</dbReference>
<evidence type="ECO:0000313" key="1">
    <source>
        <dbReference type="EMBL" id="JAE16056.1"/>
    </source>
</evidence>
<proteinExistence type="predicted"/>